<keyword evidence="3" id="KW-0645">Protease</keyword>
<feature type="chain" id="PRO_5020424258" evidence="6">
    <location>
        <begin position="23"/>
        <end position="141"/>
    </location>
</feature>
<dbReference type="GO" id="GO:0004185">
    <property type="term" value="F:serine-type carboxypeptidase activity"/>
    <property type="evidence" value="ECO:0007669"/>
    <property type="project" value="InterPro"/>
</dbReference>
<evidence type="ECO:0000313" key="8">
    <source>
        <dbReference type="Proteomes" id="UP000297245"/>
    </source>
</evidence>
<reference evidence="7 8" key="1">
    <citation type="journal article" date="2019" name="Nat. Ecol. Evol.">
        <title>Megaphylogeny resolves global patterns of mushroom evolution.</title>
        <authorList>
            <person name="Varga T."/>
            <person name="Krizsan K."/>
            <person name="Foldi C."/>
            <person name="Dima B."/>
            <person name="Sanchez-Garcia M."/>
            <person name="Sanchez-Ramirez S."/>
            <person name="Szollosi G.J."/>
            <person name="Szarkandi J.G."/>
            <person name="Papp V."/>
            <person name="Albert L."/>
            <person name="Andreopoulos W."/>
            <person name="Angelini C."/>
            <person name="Antonin V."/>
            <person name="Barry K.W."/>
            <person name="Bougher N.L."/>
            <person name="Buchanan P."/>
            <person name="Buyck B."/>
            <person name="Bense V."/>
            <person name="Catcheside P."/>
            <person name="Chovatia M."/>
            <person name="Cooper J."/>
            <person name="Damon W."/>
            <person name="Desjardin D."/>
            <person name="Finy P."/>
            <person name="Geml J."/>
            <person name="Haridas S."/>
            <person name="Hughes K."/>
            <person name="Justo A."/>
            <person name="Karasinski D."/>
            <person name="Kautmanova I."/>
            <person name="Kiss B."/>
            <person name="Kocsube S."/>
            <person name="Kotiranta H."/>
            <person name="LaButti K.M."/>
            <person name="Lechner B.E."/>
            <person name="Liimatainen K."/>
            <person name="Lipzen A."/>
            <person name="Lukacs Z."/>
            <person name="Mihaltcheva S."/>
            <person name="Morgado L.N."/>
            <person name="Niskanen T."/>
            <person name="Noordeloos M.E."/>
            <person name="Ohm R.A."/>
            <person name="Ortiz-Santana B."/>
            <person name="Ovrebo C."/>
            <person name="Racz N."/>
            <person name="Riley R."/>
            <person name="Savchenko A."/>
            <person name="Shiryaev A."/>
            <person name="Soop K."/>
            <person name="Spirin V."/>
            <person name="Szebenyi C."/>
            <person name="Tomsovsky M."/>
            <person name="Tulloss R.E."/>
            <person name="Uehling J."/>
            <person name="Grigoriev I.V."/>
            <person name="Vagvolgyi C."/>
            <person name="Papp T."/>
            <person name="Martin F.M."/>
            <person name="Miettinen O."/>
            <person name="Hibbett D.S."/>
            <person name="Nagy L.G."/>
        </authorList>
    </citation>
    <scope>NUCLEOTIDE SEQUENCE [LARGE SCALE GENOMIC DNA]</scope>
    <source>
        <strain evidence="7 8">CBS 962.96</strain>
    </source>
</reference>
<name>A0A4S8KZ00_DENBC</name>
<evidence type="ECO:0000313" key="7">
    <source>
        <dbReference type="EMBL" id="THU81282.1"/>
    </source>
</evidence>
<dbReference type="InterPro" id="IPR029058">
    <property type="entry name" value="AB_hydrolase_fold"/>
</dbReference>
<keyword evidence="8" id="KW-1185">Reference proteome</keyword>
<evidence type="ECO:0000256" key="1">
    <source>
        <dbReference type="ARBA" id="ARBA00009431"/>
    </source>
</evidence>
<proteinExistence type="inferred from homology"/>
<accession>A0A4S8KZ00</accession>
<dbReference type="Proteomes" id="UP000297245">
    <property type="component" value="Unassembled WGS sequence"/>
</dbReference>
<keyword evidence="2" id="KW-0121">Carboxypeptidase</keyword>
<evidence type="ECO:0000256" key="3">
    <source>
        <dbReference type="ARBA" id="ARBA00022670"/>
    </source>
</evidence>
<comment type="similarity">
    <text evidence="1">Belongs to the peptidase S10 family.</text>
</comment>
<feature type="signal peptide" evidence="6">
    <location>
        <begin position="1"/>
        <end position="22"/>
    </location>
</feature>
<evidence type="ECO:0000256" key="2">
    <source>
        <dbReference type="ARBA" id="ARBA00022645"/>
    </source>
</evidence>
<evidence type="ECO:0000256" key="6">
    <source>
        <dbReference type="SAM" id="SignalP"/>
    </source>
</evidence>
<protein>
    <submittedName>
        <fullName evidence="7">Uncharacterized protein</fullName>
    </submittedName>
</protein>
<evidence type="ECO:0000256" key="5">
    <source>
        <dbReference type="ARBA" id="ARBA00023180"/>
    </source>
</evidence>
<dbReference type="AlphaFoldDB" id="A0A4S8KZ00"/>
<dbReference type="SUPFAM" id="SSF53474">
    <property type="entry name" value="alpha/beta-Hydrolases"/>
    <property type="match status" value="1"/>
</dbReference>
<dbReference type="Gene3D" id="3.40.50.1820">
    <property type="entry name" value="alpha/beta hydrolase"/>
    <property type="match status" value="1"/>
</dbReference>
<dbReference type="GO" id="GO:0006508">
    <property type="term" value="P:proteolysis"/>
    <property type="evidence" value="ECO:0007669"/>
    <property type="project" value="UniProtKB-KW"/>
</dbReference>
<sequence>MVLLTGFIVLLGLFSVTSSVAAAQQLLQSNHKSSSNTPLRFDDGSTGLFTPSNPFLCESPTALRRCSTLSFRDIALGSRWAISVILLSRPCRVLADTGAKFHPESWNTNAKIFIVDQPIGFGFSYTDYGENTWSVVITYQL</sequence>
<keyword evidence="5" id="KW-0325">Glycoprotein</keyword>
<keyword evidence="6" id="KW-0732">Signal</keyword>
<dbReference type="OrthoDB" id="443318at2759"/>
<keyword evidence="4" id="KW-0378">Hydrolase</keyword>
<dbReference type="EMBL" id="ML179824">
    <property type="protein sequence ID" value="THU81282.1"/>
    <property type="molecule type" value="Genomic_DNA"/>
</dbReference>
<dbReference type="InterPro" id="IPR001563">
    <property type="entry name" value="Peptidase_S10"/>
</dbReference>
<dbReference type="Pfam" id="PF00450">
    <property type="entry name" value="Peptidase_S10"/>
    <property type="match status" value="1"/>
</dbReference>
<evidence type="ECO:0000256" key="4">
    <source>
        <dbReference type="ARBA" id="ARBA00022801"/>
    </source>
</evidence>
<organism evidence="7 8">
    <name type="scientific">Dendrothele bispora (strain CBS 962.96)</name>
    <dbReference type="NCBI Taxonomy" id="1314807"/>
    <lineage>
        <taxon>Eukaryota</taxon>
        <taxon>Fungi</taxon>
        <taxon>Dikarya</taxon>
        <taxon>Basidiomycota</taxon>
        <taxon>Agaricomycotina</taxon>
        <taxon>Agaricomycetes</taxon>
        <taxon>Agaricomycetidae</taxon>
        <taxon>Agaricales</taxon>
        <taxon>Agaricales incertae sedis</taxon>
        <taxon>Dendrothele</taxon>
    </lineage>
</organism>
<gene>
    <name evidence="7" type="ORF">K435DRAFT_809215</name>
</gene>